<dbReference type="SMART" id="SM00065">
    <property type="entry name" value="GAF"/>
    <property type="match status" value="1"/>
</dbReference>
<dbReference type="CDD" id="cd00082">
    <property type="entry name" value="HisKA"/>
    <property type="match status" value="1"/>
</dbReference>
<dbReference type="Gene3D" id="1.10.287.130">
    <property type="match status" value="1"/>
</dbReference>
<dbReference type="GO" id="GO:0009881">
    <property type="term" value="F:photoreceptor activity"/>
    <property type="evidence" value="ECO:0007669"/>
    <property type="project" value="UniProtKB-KW"/>
</dbReference>
<dbReference type="Pfam" id="PF02518">
    <property type="entry name" value="HATPase_c"/>
    <property type="match status" value="1"/>
</dbReference>
<dbReference type="InterPro" id="IPR003661">
    <property type="entry name" value="HisK_dim/P_dom"/>
</dbReference>
<keyword evidence="7" id="KW-0808">Transferase</keyword>
<evidence type="ECO:0000259" key="12">
    <source>
        <dbReference type="PROSITE" id="PS50109"/>
    </source>
</evidence>
<reference evidence="13 14" key="1">
    <citation type="submission" date="2019-12" db="EMBL/GenBank/DDBJ databases">
        <title>Shinella kummerowiae sp. nov., a symbiotic bacterium isolated from root nodules of the herbal legume Kummerowia stipulacea.</title>
        <authorList>
            <person name="Gao J."/>
        </authorList>
    </citation>
    <scope>NUCLEOTIDE SEQUENCE [LARGE SCALE GENOMIC DNA]</scope>
    <source>
        <strain evidence="13 14">CCBAU 25048</strain>
    </source>
</reference>
<dbReference type="SUPFAM" id="SSF55781">
    <property type="entry name" value="GAF domain-like"/>
    <property type="match status" value="2"/>
</dbReference>
<dbReference type="Pfam" id="PF00360">
    <property type="entry name" value="PHY"/>
    <property type="match status" value="1"/>
</dbReference>
<dbReference type="GO" id="GO:0030295">
    <property type="term" value="F:protein kinase activator activity"/>
    <property type="evidence" value="ECO:0007669"/>
    <property type="project" value="TreeGrafter"/>
</dbReference>
<dbReference type="SMART" id="SM00388">
    <property type="entry name" value="HisKA"/>
    <property type="match status" value="1"/>
</dbReference>
<sequence>MSGSQSDLDFCAREPIHVPGAIQPHGSLLVLDPAGLDVLWASANFKAITGRTPLELFPSVEAALRAWRASGAHAYRARLQNPEVDMAAHAHQGRAIVEFERSAPFLPNALLSRLTGFAQQMTATEELTDGLSATARLIADLTGFDRALVYRFDTDWNGHVVAEAGNGTLPSYLDLRFPAADIPAQARNLYTLNRIRLIPDANYTPVPLTAFGEECDAGAIDMTFTQLRSVSPVHLEYMRNMGTLSSMSISVMVDGKLWGLLSCHSRNAHHVTSDIREACDFVVQSLAMRISADSRAETAALGVELARVHTKLLAAMAQADRWDEGLAGTPGALLELTRADGAAVLSQNSYLPVGEAPEEHQVRSLVARLSQQDAATDSYITDSIVSEVPHDGGFNDGTCGVLALRISEVEDSWLVWFRQEVVKTVTWGGDPHKVVRESGRIHPRKSFEAWREMVRGRSAPWHPAEIAAARDLRASIVEIVLKKAEQLARLAADLQKSNRELEAFSYSISHDLRAPFRHIVGFSQLLTEREKNLGERSRHYLQMISDSALAAGDLVDDLLTFSHLGRAALSADKVDMNKLVAEVRRGLAEETAGRTIVWQVDDLPAATGDATLLRQVWYNLIDNAVKYTRLREEAHIEISAVLTDQGILYRIADNGVGFDMAYKSKLFGVFQRLQRSEDFEGTGIGLALIRRIVERHGGSVDAIGTVDEGACFTFSLPALPEE</sequence>
<dbReference type="InterPro" id="IPR036097">
    <property type="entry name" value="HisK_dim/P_sf"/>
</dbReference>
<dbReference type="EMBL" id="WUMK01000017">
    <property type="protein sequence ID" value="MXN49176.1"/>
    <property type="molecule type" value="Genomic_DNA"/>
</dbReference>
<dbReference type="EC" id="2.7.13.3" evidence="3"/>
<keyword evidence="5" id="KW-0597">Phosphoprotein</keyword>
<organism evidence="13 14">
    <name type="scientific">Shinella kummerowiae</name>
    <dbReference type="NCBI Taxonomy" id="417745"/>
    <lineage>
        <taxon>Bacteria</taxon>
        <taxon>Pseudomonadati</taxon>
        <taxon>Pseudomonadota</taxon>
        <taxon>Alphaproteobacteria</taxon>
        <taxon>Hyphomicrobiales</taxon>
        <taxon>Rhizobiaceae</taxon>
        <taxon>Shinella</taxon>
    </lineage>
</organism>
<protein>
    <recommendedName>
        <fullName evidence="3">histidine kinase</fullName>
        <ecNumber evidence="3">2.7.13.3</ecNumber>
    </recommendedName>
</protein>
<keyword evidence="14" id="KW-1185">Reference proteome</keyword>
<dbReference type="Pfam" id="PF01590">
    <property type="entry name" value="GAF"/>
    <property type="match status" value="1"/>
</dbReference>
<dbReference type="GO" id="GO:0009584">
    <property type="term" value="P:detection of visible light"/>
    <property type="evidence" value="ECO:0007669"/>
    <property type="project" value="InterPro"/>
</dbReference>
<dbReference type="OrthoDB" id="9760752at2"/>
<dbReference type="InterPro" id="IPR003018">
    <property type="entry name" value="GAF"/>
</dbReference>
<feature type="domain" description="Phytochrome chromophore attachment site" evidence="11">
    <location>
        <begin position="126"/>
        <end position="284"/>
    </location>
</feature>
<feature type="domain" description="Histidine kinase" evidence="12">
    <location>
        <begin position="507"/>
        <end position="720"/>
    </location>
</feature>
<accession>A0A6N8SPP9</accession>
<comment type="similarity">
    <text evidence="2">In the N-terminal section; belongs to the phytochrome family.</text>
</comment>
<keyword evidence="9" id="KW-0157">Chromophore</keyword>
<dbReference type="Pfam" id="PF08446">
    <property type="entry name" value="PAS_2"/>
    <property type="match status" value="1"/>
</dbReference>
<dbReference type="InterPro" id="IPR050351">
    <property type="entry name" value="BphY/WalK/GraS-like"/>
</dbReference>
<dbReference type="Gene3D" id="3.30.450.40">
    <property type="match status" value="1"/>
</dbReference>
<dbReference type="InterPro" id="IPR043150">
    <property type="entry name" value="Phytochrome_PHY_sf"/>
</dbReference>
<dbReference type="SUPFAM" id="SSF47384">
    <property type="entry name" value="Homodimeric domain of signal transducing histidine kinase"/>
    <property type="match status" value="1"/>
</dbReference>
<dbReference type="GO" id="GO:0007234">
    <property type="term" value="P:osmosensory signaling via phosphorelay pathway"/>
    <property type="evidence" value="ECO:0007669"/>
    <property type="project" value="TreeGrafter"/>
</dbReference>
<evidence type="ECO:0000256" key="2">
    <source>
        <dbReference type="ARBA" id="ARBA00006402"/>
    </source>
</evidence>
<dbReference type="Proteomes" id="UP000435802">
    <property type="component" value="Unassembled WGS sequence"/>
</dbReference>
<keyword evidence="4" id="KW-0600">Photoreceptor protein</keyword>
<dbReference type="FunFam" id="3.30.565.10:FF:000006">
    <property type="entry name" value="Sensor histidine kinase WalK"/>
    <property type="match status" value="1"/>
</dbReference>
<dbReference type="InterPro" id="IPR013654">
    <property type="entry name" value="PAS_2"/>
</dbReference>
<keyword evidence="8" id="KW-0418">Kinase</keyword>
<evidence type="ECO:0000256" key="8">
    <source>
        <dbReference type="ARBA" id="ARBA00022777"/>
    </source>
</evidence>
<dbReference type="InterPro" id="IPR005467">
    <property type="entry name" value="His_kinase_dom"/>
</dbReference>
<dbReference type="SUPFAM" id="SSF55785">
    <property type="entry name" value="PYP-like sensor domain (PAS domain)"/>
    <property type="match status" value="1"/>
</dbReference>
<dbReference type="GO" id="GO:0000156">
    <property type="term" value="F:phosphorelay response regulator activity"/>
    <property type="evidence" value="ECO:0007669"/>
    <property type="project" value="TreeGrafter"/>
</dbReference>
<dbReference type="GO" id="GO:0006355">
    <property type="term" value="P:regulation of DNA-templated transcription"/>
    <property type="evidence" value="ECO:0007669"/>
    <property type="project" value="InterPro"/>
</dbReference>
<comment type="catalytic activity">
    <reaction evidence="1">
        <text>ATP + protein L-histidine = ADP + protein N-phospho-L-histidine.</text>
        <dbReference type="EC" id="2.7.13.3"/>
    </reaction>
</comment>
<proteinExistence type="inferred from homology"/>
<evidence type="ECO:0000256" key="4">
    <source>
        <dbReference type="ARBA" id="ARBA00022543"/>
    </source>
</evidence>
<dbReference type="InterPro" id="IPR013515">
    <property type="entry name" value="Phytochrome_cen-reg"/>
</dbReference>
<dbReference type="AlphaFoldDB" id="A0A6N8SPP9"/>
<name>A0A6N8SPP9_9HYPH</name>
<evidence type="ECO:0000256" key="1">
    <source>
        <dbReference type="ARBA" id="ARBA00000085"/>
    </source>
</evidence>
<gene>
    <name evidence="13" type="ORF">GR138_28660</name>
</gene>
<dbReference type="PRINTS" id="PR01033">
    <property type="entry name" value="PHYTOCHROME"/>
</dbReference>
<dbReference type="Gene3D" id="3.30.450.20">
    <property type="entry name" value="PAS domain"/>
    <property type="match status" value="1"/>
</dbReference>
<dbReference type="SUPFAM" id="SSF55874">
    <property type="entry name" value="ATPase domain of HSP90 chaperone/DNA topoisomerase II/histidine kinase"/>
    <property type="match status" value="1"/>
</dbReference>
<dbReference type="InterPro" id="IPR035965">
    <property type="entry name" value="PAS-like_dom_sf"/>
</dbReference>
<evidence type="ECO:0000256" key="6">
    <source>
        <dbReference type="ARBA" id="ARBA00022606"/>
    </source>
</evidence>
<dbReference type="GO" id="GO:0000155">
    <property type="term" value="F:phosphorelay sensor kinase activity"/>
    <property type="evidence" value="ECO:0007669"/>
    <property type="project" value="InterPro"/>
</dbReference>
<dbReference type="PANTHER" id="PTHR42878">
    <property type="entry name" value="TWO-COMPONENT HISTIDINE KINASE"/>
    <property type="match status" value="1"/>
</dbReference>
<keyword evidence="6" id="KW-0716">Sensory transduction</keyword>
<dbReference type="Gene3D" id="3.30.565.10">
    <property type="entry name" value="Histidine kinase-like ATPase, C-terminal domain"/>
    <property type="match status" value="1"/>
</dbReference>
<dbReference type="InterPro" id="IPR003594">
    <property type="entry name" value="HATPase_dom"/>
</dbReference>
<dbReference type="InterPro" id="IPR029016">
    <property type="entry name" value="GAF-like_dom_sf"/>
</dbReference>
<dbReference type="PROSITE" id="PS50046">
    <property type="entry name" value="PHYTOCHROME_2"/>
    <property type="match status" value="1"/>
</dbReference>
<comment type="caution">
    <text evidence="13">The sequence shown here is derived from an EMBL/GenBank/DDBJ whole genome shotgun (WGS) entry which is preliminary data.</text>
</comment>
<evidence type="ECO:0000256" key="10">
    <source>
        <dbReference type="ARBA" id="ARBA00023170"/>
    </source>
</evidence>
<dbReference type="PROSITE" id="PS50109">
    <property type="entry name" value="HIS_KIN"/>
    <property type="match status" value="1"/>
</dbReference>
<evidence type="ECO:0000256" key="3">
    <source>
        <dbReference type="ARBA" id="ARBA00012438"/>
    </source>
</evidence>
<keyword evidence="10" id="KW-0675">Receptor</keyword>
<evidence type="ECO:0000256" key="5">
    <source>
        <dbReference type="ARBA" id="ARBA00022553"/>
    </source>
</evidence>
<dbReference type="SMART" id="SM00387">
    <property type="entry name" value="HATPase_c"/>
    <property type="match status" value="1"/>
</dbReference>
<evidence type="ECO:0000259" key="11">
    <source>
        <dbReference type="PROSITE" id="PS50046"/>
    </source>
</evidence>
<dbReference type="InterPro" id="IPR036890">
    <property type="entry name" value="HATPase_C_sf"/>
</dbReference>
<evidence type="ECO:0000313" key="13">
    <source>
        <dbReference type="EMBL" id="MXN49176.1"/>
    </source>
</evidence>
<evidence type="ECO:0000256" key="7">
    <source>
        <dbReference type="ARBA" id="ARBA00022679"/>
    </source>
</evidence>
<evidence type="ECO:0000256" key="9">
    <source>
        <dbReference type="ARBA" id="ARBA00022991"/>
    </source>
</evidence>
<dbReference type="InterPro" id="IPR001294">
    <property type="entry name" value="Phytochrome"/>
</dbReference>
<dbReference type="PANTHER" id="PTHR42878:SF15">
    <property type="entry name" value="BACTERIOPHYTOCHROME"/>
    <property type="match status" value="1"/>
</dbReference>
<dbReference type="Pfam" id="PF00512">
    <property type="entry name" value="HisKA"/>
    <property type="match status" value="1"/>
</dbReference>
<evidence type="ECO:0000313" key="14">
    <source>
        <dbReference type="Proteomes" id="UP000435802"/>
    </source>
</evidence>
<dbReference type="Gene3D" id="3.30.450.270">
    <property type="match status" value="1"/>
</dbReference>
<dbReference type="InterPro" id="IPR016132">
    <property type="entry name" value="Phyto_chromo_attachment"/>
</dbReference>